<keyword evidence="5" id="KW-1133">Transmembrane helix</keyword>
<proteinExistence type="inferred from homology"/>
<comment type="subcellular location">
    <subcellularLocation>
        <location evidence="1">Cell membrane</location>
        <topology evidence="1">Single-pass membrane protein</topology>
    </subcellularLocation>
    <subcellularLocation>
        <location evidence="7">Cell membrane</location>
        <topology evidence="7">Single-pass type II membrane protein</topology>
    </subcellularLocation>
</comment>
<name>A0A1I7IB77_9BURK</name>
<comment type="similarity">
    <text evidence="2 7">Belongs to the ExbD/TolR family.</text>
</comment>
<dbReference type="Pfam" id="PF02472">
    <property type="entry name" value="ExbD"/>
    <property type="match status" value="1"/>
</dbReference>
<evidence type="ECO:0000256" key="3">
    <source>
        <dbReference type="ARBA" id="ARBA00022475"/>
    </source>
</evidence>
<evidence type="ECO:0000256" key="6">
    <source>
        <dbReference type="ARBA" id="ARBA00023136"/>
    </source>
</evidence>
<dbReference type="InterPro" id="IPR003400">
    <property type="entry name" value="ExbD"/>
</dbReference>
<protein>
    <submittedName>
        <fullName evidence="8">Biopolymer transport protein ExbD</fullName>
    </submittedName>
</protein>
<evidence type="ECO:0000256" key="5">
    <source>
        <dbReference type="ARBA" id="ARBA00022989"/>
    </source>
</evidence>
<evidence type="ECO:0000313" key="8">
    <source>
        <dbReference type="EMBL" id="SFU70222.1"/>
    </source>
</evidence>
<keyword evidence="3" id="KW-1003">Cell membrane</keyword>
<dbReference type="EMBL" id="FPBO01000007">
    <property type="protein sequence ID" value="SFU70222.1"/>
    <property type="molecule type" value="Genomic_DNA"/>
</dbReference>
<sequence>MSSAPDIVLIQITRDGHVLLNEVAMDDLDRLLAHLEAAALRVPLPEVHICTENGVPFRPVGNVIHRVVRAGLNDRIKFLDWQRAG</sequence>
<keyword evidence="9" id="KW-1185">Reference proteome</keyword>
<dbReference type="GO" id="GO:0022857">
    <property type="term" value="F:transmembrane transporter activity"/>
    <property type="evidence" value="ECO:0007669"/>
    <property type="project" value="InterPro"/>
</dbReference>
<gene>
    <name evidence="8" type="ORF">SAMN05216552_1007242</name>
</gene>
<dbReference type="RefSeq" id="WP_093555453.1">
    <property type="nucleotide sequence ID" value="NZ_FPBO01000007.1"/>
</dbReference>
<organism evidence="8 9">
    <name type="scientific">Pseudoduganella namucuonensis</name>
    <dbReference type="NCBI Taxonomy" id="1035707"/>
    <lineage>
        <taxon>Bacteria</taxon>
        <taxon>Pseudomonadati</taxon>
        <taxon>Pseudomonadota</taxon>
        <taxon>Betaproteobacteria</taxon>
        <taxon>Burkholderiales</taxon>
        <taxon>Oxalobacteraceae</taxon>
        <taxon>Telluria group</taxon>
        <taxon>Pseudoduganella</taxon>
    </lineage>
</organism>
<keyword evidence="7" id="KW-0653">Protein transport</keyword>
<dbReference type="Proteomes" id="UP000199391">
    <property type="component" value="Unassembled WGS sequence"/>
</dbReference>
<dbReference type="AlphaFoldDB" id="A0A1I7IB77"/>
<evidence type="ECO:0000313" key="9">
    <source>
        <dbReference type="Proteomes" id="UP000199391"/>
    </source>
</evidence>
<dbReference type="GO" id="GO:0005886">
    <property type="term" value="C:plasma membrane"/>
    <property type="evidence" value="ECO:0007669"/>
    <property type="project" value="UniProtKB-SubCell"/>
</dbReference>
<evidence type="ECO:0000256" key="7">
    <source>
        <dbReference type="RuleBase" id="RU003879"/>
    </source>
</evidence>
<keyword evidence="4 7" id="KW-0812">Transmembrane</keyword>
<evidence type="ECO:0000256" key="4">
    <source>
        <dbReference type="ARBA" id="ARBA00022692"/>
    </source>
</evidence>
<dbReference type="STRING" id="1035707.SAMN05216552_1007242"/>
<accession>A0A1I7IB77</accession>
<dbReference type="GO" id="GO:0015031">
    <property type="term" value="P:protein transport"/>
    <property type="evidence" value="ECO:0007669"/>
    <property type="project" value="UniProtKB-KW"/>
</dbReference>
<evidence type="ECO:0000256" key="2">
    <source>
        <dbReference type="ARBA" id="ARBA00005811"/>
    </source>
</evidence>
<evidence type="ECO:0000256" key="1">
    <source>
        <dbReference type="ARBA" id="ARBA00004162"/>
    </source>
</evidence>
<keyword evidence="6" id="KW-0472">Membrane</keyword>
<reference evidence="9" key="1">
    <citation type="submission" date="2016-10" db="EMBL/GenBank/DDBJ databases">
        <authorList>
            <person name="Varghese N."/>
            <person name="Submissions S."/>
        </authorList>
    </citation>
    <scope>NUCLEOTIDE SEQUENCE [LARGE SCALE GENOMIC DNA]</scope>
    <source>
        <strain evidence="9">CGMCC 1.11014</strain>
    </source>
</reference>
<keyword evidence="7" id="KW-0813">Transport</keyword>